<sequence>MGSEWVQELPAIHHAWNHSLDTLCNGIRQTKINLLFLLESIFHFFELAKSNRDYFGHFNTRLTVTFGETKMVTIFEKAATVTEFVKPSPVTKPEATRLVIEFDKAELLAKLAKEIAPNYSVNMQISMKNKTWTGISVKVDSNDNTWNAKANIQVKSDAQEDVNLEEESLIFNCKQLNYSCTVTTYNIQNEPTIQSLELSDVVRAILQVFYGTLQIPSAVGSTETGEISKSKEAEIYQSSEE</sequence>
<dbReference type="OrthoDB" id="9208250at2759"/>
<keyword evidence="3" id="KW-1185">Reference proteome</keyword>
<dbReference type="SUPFAM" id="SSF54236">
    <property type="entry name" value="Ubiquitin-like"/>
    <property type="match status" value="1"/>
</dbReference>
<dbReference type="PROSITE" id="PS50053">
    <property type="entry name" value="UBIQUITIN_2"/>
    <property type="match status" value="1"/>
</dbReference>
<keyword evidence="2" id="KW-0436">Ligase</keyword>
<dbReference type="Proteomes" id="UP000297703">
    <property type="component" value="Unassembled WGS sequence"/>
</dbReference>
<feature type="domain" description="Ubiquitin-like" evidence="1">
    <location>
        <begin position="123"/>
        <end position="193"/>
    </location>
</feature>
<dbReference type="EMBL" id="QXTE01000007">
    <property type="protein sequence ID" value="TFK14884.1"/>
    <property type="molecule type" value="Genomic_DNA"/>
</dbReference>
<proteinExistence type="predicted"/>
<evidence type="ECO:0000313" key="3">
    <source>
        <dbReference type="Proteomes" id="UP000297703"/>
    </source>
</evidence>
<evidence type="ECO:0000313" key="2">
    <source>
        <dbReference type="EMBL" id="TFK14884.1"/>
    </source>
</evidence>
<reference evidence="2 3" key="2">
    <citation type="submission" date="2019-04" db="EMBL/GenBank/DDBJ databases">
        <title>The genome sequence of big-headed turtle.</title>
        <authorList>
            <person name="Gong S."/>
        </authorList>
    </citation>
    <scope>NUCLEOTIDE SEQUENCE [LARGE SCALE GENOMIC DNA]</scope>
    <source>
        <strain evidence="2">DO16091913</strain>
        <tissue evidence="2">Muscle</tissue>
    </source>
</reference>
<evidence type="ECO:0000259" key="1">
    <source>
        <dbReference type="PROSITE" id="PS50053"/>
    </source>
</evidence>
<organism evidence="2 3">
    <name type="scientific">Platysternon megacephalum</name>
    <name type="common">big-headed turtle</name>
    <dbReference type="NCBI Taxonomy" id="55544"/>
    <lineage>
        <taxon>Eukaryota</taxon>
        <taxon>Metazoa</taxon>
        <taxon>Chordata</taxon>
        <taxon>Craniata</taxon>
        <taxon>Vertebrata</taxon>
        <taxon>Euteleostomi</taxon>
        <taxon>Archelosauria</taxon>
        <taxon>Testudinata</taxon>
        <taxon>Testudines</taxon>
        <taxon>Cryptodira</taxon>
        <taxon>Durocryptodira</taxon>
        <taxon>Testudinoidea</taxon>
        <taxon>Platysternidae</taxon>
        <taxon>Platysternon</taxon>
    </lineage>
</organism>
<dbReference type="InterPro" id="IPR000626">
    <property type="entry name" value="Ubiquitin-like_dom"/>
</dbReference>
<dbReference type="STRING" id="55544.A0A4D9FBK1"/>
<dbReference type="GO" id="GO:0016874">
    <property type="term" value="F:ligase activity"/>
    <property type="evidence" value="ECO:0007669"/>
    <property type="project" value="UniProtKB-KW"/>
</dbReference>
<dbReference type="InterPro" id="IPR029071">
    <property type="entry name" value="Ubiquitin-like_domsf"/>
</dbReference>
<comment type="caution">
    <text evidence="2">The sequence shown here is derived from an EMBL/GenBank/DDBJ whole genome shotgun (WGS) entry which is preliminary data.</text>
</comment>
<name>A0A4D9FBK1_9SAUR</name>
<accession>A0A4D9FBK1</accession>
<protein>
    <submittedName>
        <fullName evidence="2">Histidine--tRNA ligase, cytoplasmic-like</fullName>
    </submittedName>
</protein>
<dbReference type="Gene3D" id="3.10.20.90">
    <property type="entry name" value="Phosphatidylinositol 3-kinase Catalytic Subunit, Chain A, domain 1"/>
    <property type="match status" value="1"/>
</dbReference>
<dbReference type="AlphaFoldDB" id="A0A4D9FBK1"/>
<gene>
    <name evidence="2" type="ORF">DR999_PMT01589</name>
</gene>
<reference evidence="2 3" key="1">
    <citation type="submission" date="2019-04" db="EMBL/GenBank/DDBJ databases">
        <title>Draft genome of the big-headed turtle Platysternon megacephalum.</title>
        <authorList>
            <person name="Gong S."/>
        </authorList>
    </citation>
    <scope>NUCLEOTIDE SEQUENCE [LARGE SCALE GENOMIC DNA]</scope>
    <source>
        <strain evidence="2">DO16091913</strain>
        <tissue evidence="2">Muscle</tissue>
    </source>
</reference>